<feature type="compositionally biased region" description="Polar residues" evidence="1">
    <location>
        <begin position="96"/>
        <end position="110"/>
    </location>
</feature>
<organism evidence="2 3">
    <name type="scientific">Marasmius crinis-equi</name>
    <dbReference type="NCBI Taxonomy" id="585013"/>
    <lineage>
        <taxon>Eukaryota</taxon>
        <taxon>Fungi</taxon>
        <taxon>Dikarya</taxon>
        <taxon>Basidiomycota</taxon>
        <taxon>Agaricomycotina</taxon>
        <taxon>Agaricomycetes</taxon>
        <taxon>Agaricomycetidae</taxon>
        <taxon>Agaricales</taxon>
        <taxon>Marasmiineae</taxon>
        <taxon>Marasmiaceae</taxon>
        <taxon>Marasmius</taxon>
    </lineage>
</organism>
<comment type="caution">
    <text evidence="2">The sequence shown here is derived from an EMBL/GenBank/DDBJ whole genome shotgun (WGS) entry which is preliminary data.</text>
</comment>
<evidence type="ECO:0000313" key="3">
    <source>
        <dbReference type="Proteomes" id="UP001465976"/>
    </source>
</evidence>
<name>A0ABR3FBJ6_9AGAR</name>
<dbReference type="EMBL" id="JBAHYK010000605">
    <property type="protein sequence ID" value="KAL0572620.1"/>
    <property type="molecule type" value="Genomic_DNA"/>
</dbReference>
<evidence type="ECO:0000313" key="2">
    <source>
        <dbReference type="EMBL" id="KAL0572620.1"/>
    </source>
</evidence>
<feature type="region of interest" description="Disordered" evidence="1">
    <location>
        <begin position="80"/>
        <end position="110"/>
    </location>
</feature>
<protein>
    <recommendedName>
        <fullName evidence="4">F-box domain-containing protein</fullName>
    </recommendedName>
</protein>
<reference evidence="2 3" key="1">
    <citation type="submission" date="2024-02" db="EMBL/GenBank/DDBJ databases">
        <title>A draft genome for the cacao thread blight pathogen Marasmius crinis-equi.</title>
        <authorList>
            <person name="Cohen S.P."/>
            <person name="Baruah I.K."/>
            <person name="Amoako-Attah I."/>
            <person name="Bukari Y."/>
            <person name="Meinhardt L.W."/>
            <person name="Bailey B.A."/>
        </authorList>
    </citation>
    <scope>NUCLEOTIDE SEQUENCE [LARGE SCALE GENOMIC DNA]</scope>
    <source>
        <strain evidence="2 3">GH-76</strain>
    </source>
</reference>
<proteinExistence type="predicted"/>
<evidence type="ECO:0000256" key="1">
    <source>
        <dbReference type="SAM" id="MobiDB-lite"/>
    </source>
</evidence>
<keyword evidence="3" id="KW-1185">Reference proteome</keyword>
<evidence type="ECO:0008006" key="4">
    <source>
        <dbReference type="Google" id="ProtNLM"/>
    </source>
</evidence>
<gene>
    <name evidence="2" type="ORF">V5O48_009339</name>
</gene>
<accession>A0ABR3FBJ6</accession>
<sequence length="418" mass="48207">MPLKKTIIQRDFTAVSSTAAFMDAEISRLQASLHMSQMERAAMLVQMEDYRGALSPVRHLPDEIQVYVFRLCVDGDVAREKENEKKKEKERKPRSILNTVYRSTSGPRPSLNTRKSPWVFSYVCHRWRQIALSIPQLWSSIEITWMPCRRRYNKQLCDPALVKNIVALRLGRAQDQPLAIKWCDRSCNNRTFAALCSRSFNWEKVTISSEGGAFQTLWAHRGTFSKLYELQLHFEHWPREDAPQEPLQTFLGAADLRNLTLSGLYCKVVPLLPSSPFPWSQITKFTISHIPPSARRIEESCYVILPLLGNVRECSLAVISIKDEAIQVPKLTLRHLHTLVLATRNNGINPLLDSLTLPALRTLELQRYLQEMDTINELIDRSSCQFSFQFVDEVEQDGLFEFFRERPLENLRTLTISA</sequence>
<feature type="compositionally biased region" description="Basic and acidic residues" evidence="1">
    <location>
        <begin position="80"/>
        <end position="93"/>
    </location>
</feature>
<dbReference type="Proteomes" id="UP001465976">
    <property type="component" value="Unassembled WGS sequence"/>
</dbReference>